<dbReference type="InterPro" id="IPR019826">
    <property type="entry name" value="Carboxylesterase_B_AS"/>
</dbReference>
<dbReference type="InterPro" id="IPR029058">
    <property type="entry name" value="AB_hydrolase_fold"/>
</dbReference>
<accession>A0A0P7XZW9</accession>
<dbReference type="Proteomes" id="UP000050421">
    <property type="component" value="Unassembled WGS sequence"/>
</dbReference>
<dbReference type="eggNOG" id="COG0657">
    <property type="taxonomic scope" value="Bacteria"/>
</dbReference>
<dbReference type="STRING" id="1305737.GCA_000526355_01419"/>
<gene>
    <name evidence="3" type="ORF">HLUCCX10_12815</name>
</gene>
<reference evidence="3 4" key="1">
    <citation type="submission" date="2015-09" db="EMBL/GenBank/DDBJ databases">
        <title>Identification and resolution of microdiversity through metagenomic sequencing of parallel consortia.</title>
        <authorList>
            <person name="Nelson W.C."/>
            <person name="Romine M.F."/>
            <person name="Lindemann S.R."/>
        </authorList>
    </citation>
    <scope>NUCLEOTIDE SEQUENCE [LARGE SCALE GENOMIC DNA]</scope>
    <source>
        <strain evidence="3">HL-49</strain>
    </source>
</reference>
<name>A0A0P7XZW9_9BACT</name>
<dbReference type="PANTHER" id="PTHR48081">
    <property type="entry name" value="AB HYDROLASE SUPERFAMILY PROTEIN C4A8.06C"/>
    <property type="match status" value="1"/>
</dbReference>
<evidence type="ECO:0000313" key="3">
    <source>
        <dbReference type="EMBL" id="KPQ13491.1"/>
    </source>
</evidence>
<dbReference type="Gene3D" id="3.40.50.1820">
    <property type="entry name" value="alpha/beta hydrolase"/>
    <property type="match status" value="1"/>
</dbReference>
<dbReference type="SUPFAM" id="SSF53474">
    <property type="entry name" value="alpha/beta-Hydrolases"/>
    <property type="match status" value="1"/>
</dbReference>
<dbReference type="PATRIC" id="fig|1305737.6.peg.3219"/>
<protein>
    <submittedName>
        <fullName evidence="3">CE10 family carbohydrase esterase</fullName>
    </submittedName>
</protein>
<dbReference type="SMR" id="A0A0P7XZW9"/>
<evidence type="ECO:0000259" key="2">
    <source>
        <dbReference type="Pfam" id="PF20434"/>
    </source>
</evidence>
<dbReference type="EMBL" id="LJXT01000088">
    <property type="protein sequence ID" value="KPQ13491.1"/>
    <property type="molecule type" value="Genomic_DNA"/>
</dbReference>
<dbReference type="GO" id="GO:0016787">
    <property type="term" value="F:hydrolase activity"/>
    <property type="evidence" value="ECO:0007669"/>
    <property type="project" value="UniProtKB-KW"/>
</dbReference>
<keyword evidence="1" id="KW-0378">Hydrolase</keyword>
<proteinExistence type="predicted"/>
<comment type="caution">
    <text evidence="3">The sequence shown here is derived from an EMBL/GenBank/DDBJ whole genome shotgun (WGS) entry which is preliminary data.</text>
</comment>
<dbReference type="Pfam" id="PF20434">
    <property type="entry name" value="BD-FAE"/>
    <property type="match status" value="1"/>
</dbReference>
<feature type="domain" description="BD-FAE-like" evidence="2">
    <location>
        <begin position="69"/>
        <end position="247"/>
    </location>
</feature>
<evidence type="ECO:0000256" key="1">
    <source>
        <dbReference type="ARBA" id="ARBA00022801"/>
    </source>
</evidence>
<sequence length="321" mass="36619">MIIVNLLTNSNQTKDSNHGSSKMKKYSPLFLAIFLFAIQSCAFKGVVREKNIPYIEADNSYELPTKELNVFSPRKASNLPVLIFIHGGSWNKGRKEIYDFMGNRLARRDVVTVIIDYPLAPEYQVDDMEMATVLAVDWVEENISDFGGDPDQIFVSGHSAGGHLAALATIKKEPWETLQKLNPIKGAILNDPAGLDWYWFLTVRKEKYDAEDNYDAFTDSPEVWKAYSPVYFLDENEVPLLLMEGEKTYPGIRLTLERFREKAEENGVDLSYSFYPKTKHIPMVTQYFWTWSKGYDDVLNFIETQSEGSLRTNSSGVKTGK</sequence>
<dbReference type="PANTHER" id="PTHR48081:SF33">
    <property type="entry name" value="KYNURENINE FORMAMIDASE"/>
    <property type="match status" value="1"/>
</dbReference>
<dbReference type="InterPro" id="IPR050300">
    <property type="entry name" value="GDXG_lipolytic_enzyme"/>
</dbReference>
<dbReference type="PROSITE" id="PS00122">
    <property type="entry name" value="CARBOXYLESTERASE_B_1"/>
    <property type="match status" value="1"/>
</dbReference>
<organism evidence="3 4">
    <name type="scientific">Algoriphagus marincola HL-49</name>
    <dbReference type="NCBI Taxonomy" id="1305737"/>
    <lineage>
        <taxon>Bacteria</taxon>
        <taxon>Pseudomonadati</taxon>
        <taxon>Bacteroidota</taxon>
        <taxon>Cytophagia</taxon>
        <taxon>Cytophagales</taxon>
        <taxon>Cyclobacteriaceae</taxon>
        <taxon>Algoriphagus</taxon>
    </lineage>
</organism>
<evidence type="ECO:0000313" key="4">
    <source>
        <dbReference type="Proteomes" id="UP000050421"/>
    </source>
</evidence>
<dbReference type="AlphaFoldDB" id="A0A0P7XZW9"/>
<dbReference type="InterPro" id="IPR049492">
    <property type="entry name" value="BD-FAE-like_dom"/>
</dbReference>